<reference evidence="4" key="1">
    <citation type="submission" date="2017-09" db="EMBL/GenBank/DDBJ databases">
        <title>Depth-based differentiation of microbial function through sediment-hosted aquifers and enrichment of novel symbionts in the deep terrestrial subsurface.</title>
        <authorList>
            <person name="Probst A.J."/>
            <person name="Ladd B."/>
            <person name="Jarett J.K."/>
            <person name="Geller-Mcgrath D.E."/>
            <person name="Sieber C.M.K."/>
            <person name="Emerson J.B."/>
            <person name="Anantharaman K."/>
            <person name="Thomas B.C."/>
            <person name="Malmstrom R."/>
            <person name="Stieglmeier M."/>
            <person name="Klingl A."/>
            <person name="Woyke T."/>
            <person name="Ryan C.M."/>
            <person name="Banfield J.F."/>
        </authorList>
    </citation>
    <scope>NUCLEOTIDE SEQUENCE [LARGE SCALE GENOMIC DNA]</scope>
</reference>
<keyword evidence="1" id="KW-0472">Membrane</keyword>
<feature type="transmembrane region" description="Helical" evidence="1">
    <location>
        <begin position="81"/>
        <end position="102"/>
    </location>
</feature>
<feature type="domain" description="Inner membrane protein YgaP-like transmembrane" evidence="2">
    <location>
        <begin position="14"/>
        <end position="77"/>
    </location>
</feature>
<dbReference type="InterPro" id="IPR021309">
    <property type="entry name" value="YgaP-like_TM"/>
</dbReference>
<dbReference type="Proteomes" id="UP000228533">
    <property type="component" value="Unassembled WGS sequence"/>
</dbReference>
<dbReference type="Pfam" id="PF11127">
    <property type="entry name" value="YgaP-like_TM"/>
    <property type="match status" value="1"/>
</dbReference>
<keyword evidence="1" id="KW-1133">Transmembrane helix</keyword>
<gene>
    <name evidence="3" type="ORF">COT94_02150</name>
</gene>
<protein>
    <recommendedName>
        <fullName evidence="2">Inner membrane protein YgaP-like transmembrane domain-containing protein</fullName>
    </recommendedName>
</protein>
<dbReference type="AlphaFoldDB" id="A0A2M6WTC6"/>
<accession>A0A2M6WTC6</accession>
<sequence>MKKGGTKSASCMWQTNEAPIDRAVRFLIAEFLILFAYFWLGLNTVTYLMYIIGTLLLITSITGYSWIYYFFNINTFKIKNLATQTLLIIVSIYILLLPLLIVMMRALI</sequence>
<organism evidence="3 4">
    <name type="scientific">Candidatus Falkowbacteria bacterium CG10_big_fil_rev_8_21_14_0_10_37_14</name>
    <dbReference type="NCBI Taxonomy" id="1974561"/>
    <lineage>
        <taxon>Bacteria</taxon>
        <taxon>Candidatus Falkowiibacteriota</taxon>
    </lineage>
</organism>
<evidence type="ECO:0000313" key="4">
    <source>
        <dbReference type="Proteomes" id="UP000228533"/>
    </source>
</evidence>
<feature type="transmembrane region" description="Helical" evidence="1">
    <location>
        <begin position="47"/>
        <end position="69"/>
    </location>
</feature>
<keyword evidence="1" id="KW-0812">Transmembrane</keyword>
<comment type="caution">
    <text evidence="3">The sequence shown here is derived from an EMBL/GenBank/DDBJ whole genome shotgun (WGS) entry which is preliminary data.</text>
</comment>
<proteinExistence type="predicted"/>
<evidence type="ECO:0000313" key="3">
    <source>
        <dbReference type="EMBL" id="PIT96043.1"/>
    </source>
</evidence>
<name>A0A2M6WTC6_9BACT</name>
<feature type="transmembrane region" description="Helical" evidence="1">
    <location>
        <begin position="23"/>
        <end position="40"/>
    </location>
</feature>
<evidence type="ECO:0000256" key="1">
    <source>
        <dbReference type="SAM" id="Phobius"/>
    </source>
</evidence>
<evidence type="ECO:0000259" key="2">
    <source>
        <dbReference type="Pfam" id="PF11127"/>
    </source>
</evidence>
<dbReference type="EMBL" id="PFAM01000013">
    <property type="protein sequence ID" value="PIT96043.1"/>
    <property type="molecule type" value="Genomic_DNA"/>
</dbReference>